<evidence type="ECO:0000256" key="3">
    <source>
        <dbReference type="ARBA" id="ARBA00022989"/>
    </source>
</evidence>
<evidence type="ECO:0000256" key="1">
    <source>
        <dbReference type="ARBA" id="ARBA00004141"/>
    </source>
</evidence>
<feature type="transmembrane region" description="Helical" evidence="5">
    <location>
        <begin position="117"/>
        <end position="134"/>
    </location>
</feature>
<proteinExistence type="predicted"/>
<accession>A0A840MMZ3</accession>
<dbReference type="Proteomes" id="UP000575898">
    <property type="component" value="Unassembled WGS sequence"/>
</dbReference>
<evidence type="ECO:0000313" key="7">
    <source>
        <dbReference type="EMBL" id="MBB5018112.1"/>
    </source>
</evidence>
<sequence>MPIRDIALALIIVTIWGFNFVVIKWGLHGVPPLLLCALRFLAVVFPAIFLVKRPKVPWQDVALYGVTWAVVQFGFLFSALHVGMPAGLASVVLQCQAFFTLLFAAVWVNERWRPSQLLGLLVATGGLWLIGSAHGQAMSLMGFVLTICGAAGWGLSNVVVRRMTQRVANVDMLGFVVWASLLPMLVFTALSLALEGVGPVMHALTNLDGTSIFSVLYLAYAATVVGYGLWTGLLKRHPANSVAPFSLLVPWVGLLSASLLLDEQLNPQQWAGSLLLMSGLIMNVFGSRVMTWMRAKLNWGVE</sequence>
<feature type="transmembrane region" description="Helical" evidence="5">
    <location>
        <begin position="63"/>
        <end position="82"/>
    </location>
</feature>
<reference evidence="7 8" key="1">
    <citation type="submission" date="2020-08" db="EMBL/GenBank/DDBJ databases">
        <title>Genomic Encyclopedia of Type Strains, Phase IV (KMG-IV): sequencing the most valuable type-strain genomes for metagenomic binning, comparative biology and taxonomic classification.</title>
        <authorList>
            <person name="Goeker M."/>
        </authorList>
    </citation>
    <scope>NUCLEOTIDE SEQUENCE [LARGE SCALE GENOMIC DNA]</scope>
    <source>
        <strain evidence="7 8">DSM 27165</strain>
    </source>
</reference>
<dbReference type="GO" id="GO:0016020">
    <property type="term" value="C:membrane"/>
    <property type="evidence" value="ECO:0007669"/>
    <property type="project" value="UniProtKB-SubCell"/>
</dbReference>
<dbReference type="InterPro" id="IPR050638">
    <property type="entry name" value="AA-Vitamin_Transporters"/>
</dbReference>
<dbReference type="Pfam" id="PF00892">
    <property type="entry name" value="EamA"/>
    <property type="match status" value="2"/>
</dbReference>
<evidence type="ECO:0000256" key="4">
    <source>
        <dbReference type="ARBA" id="ARBA00023136"/>
    </source>
</evidence>
<dbReference type="PANTHER" id="PTHR32322">
    <property type="entry name" value="INNER MEMBRANE TRANSPORTER"/>
    <property type="match status" value="1"/>
</dbReference>
<dbReference type="AlphaFoldDB" id="A0A840MMZ3"/>
<evidence type="ECO:0000256" key="2">
    <source>
        <dbReference type="ARBA" id="ARBA00022692"/>
    </source>
</evidence>
<keyword evidence="8" id="KW-1185">Reference proteome</keyword>
<keyword evidence="2 5" id="KW-0812">Transmembrane</keyword>
<feature type="transmembrane region" description="Helical" evidence="5">
    <location>
        <begin position="172"/>
        <end position="192"/>
    </location>
</feature>
<feature type="transmembrane region" description="Helical" evidence="5">
    <location>
        <begin position="242"/>
        <end position="261"/>
    </location>
</feature>
<keyword evidence="3 5" id="KW-1133">Transmembrane helix</keyword>
<feature type="transmembrane region" description="Helical" evidence="5">
    <location>
        <begin position="7"/>
        <end position="26"/>
    </location>
</feature>
<feature type="domain" description="EamA" evidence="6">
    <location>
        <begin position="141"/>
        <end position="284"/>
    </location>
</feature>
<dbReference type="InterPro" id="IPR000620">
    <property type="entry name" value="EamA_dom"/>
</dbReference>
<keyword evidence="4 5" id="KW-0472">Membrane</keyword>
<dbReference type="Gene3D" id="1.10.3730.20">
    <property type="match status" value="1"/>
</dbReference>
<comment type="caution">
    <text evidence="7">The sequence shown here is derived from an EMBL/GenBank/DDBJ whole genome shotgun (WGS) entry which is preliminary data.</text>
</comment>
<gene>
    <name evidence="7" type="ORF">HNQ59_001397</name>
</gene>
<feature type="transmembrane region" description="Helical" evidence="5">
    <location>
        <begin position="140"/>
        <end position="160"/>
    </location>
</feature>
<dbReference type="EMBL" id="JACHHY010000007">
    <property type="protein sequence ID" value="MBB5018112.1"/>
    <property type="molecule type" value="Genomic_DNA"/>
</dbReference>
<feature type="transmembrane region" description="Helical" evidence="5">
    <location>
        <begin position="88"/>
        <end position="108"/>
    </location>
</feature>
<feature type="transmembrane region" description="Helical" evidence="5">
    <location>
        <begin position="212"/>
        <end position="230"/>
    </location>
</feature>
<feature type="domain" description="EamA" evidence="6">
    <location>
        <begin position="6"/>
        <end position="130"/>
    </location>
</feature>
<dbReference type="SUPFAM" id="SSF103481">
    <property type="entry name" value="Multidrug resistance efflux transporter EmrE"/>
    <property type="match status" value="2"/>
</dbReference>
<dbReference type="RefSeq" id="WP_184036909.1">
    <property type="nucleotide sequence ID" value="NZ_JACHHY010000007.1"/>
</dbReference>
<feature type="transmembrane region" description="Helical" evidence="5">
    <location>
        <begin position="32"/>
        <end position="51"/>
    </location>
</feature>
<evidence type="ECO:0000259" key="6">
    <source>
        <dbReference type="Pfam" id="PF00892"/>
    </source>
</evidence>
<organism evidence="7 8">
    <name type="scientific">Chitinivorax tropicus</name>
    <dbReference type="NCBI Taxonomy" id="714531"/>
    <lineage>
        <taxon>Bacteria</taxon>
        <taxon>Pseudomonadati</taxon>
        <taxon>Pseudomonadota</taxon>
        <taxon>Betaproteobacteria</taxon>
        <taxon>Chitinivorax</taxon>
    </lineage>
</organism>
<name>A0A840MMZ3_9PROT</name>
<dbReference type="PANTHER" id="PTHR32322:SF9">
    <property type="entry name" value="AMINO-ACID METABOLITE EFFLUX PUMP-RELATED"/>
    <property type="match status" value="1"/>
</dbReference>
<protein>
    <submittedName>
        <fullName evidence="7">O-acetylserine/cysteine efflux transporter</fullName>
    </submittedName>
</protein>
<evidence type="ECO:0000256" key="5">
    <source>
        <dbReference type="SAM" id="Phobius"/>
    </source>
</evidence>
<evidence type="ECO:0000313" key="8">
    <source>
        <dbReference type="Proteomes" id="UP000575898"/>
    </source>
</evidence>
<comment type="subcellular location">
    <subcellularLocation>
        <location evidence="1">Membrane</location>
        <topology evidence="1">Multi-pass membrane protein</topology>
    </subcellularLocation>
</comment>
<dbReference type="InterPro" id="IPR037185">
    <property type="entry name" value="EmrE-like"/>
</dbReference>
<feature type="transmembrane region" description="Helical" evidence="5">
    <location>
        <begin position="267"/>
        <end position="286"/>
    </location>
</feature>